<dbReference type="GO" id="GO:0005737">
    <property type="term" value="C:cytoplasm"/>
    <property type="evidence" value="ECO:0007669"/>
    <property type="project" value="TreeGrafter"/>
</dbReference>
<dbReference type="GO" id="GO:0004326">
    <property type="term" value="F:tetrahydrofolylpolyglutamate synthase activity"/>
    <property type="evidence" value="ECO:0007669"/>
    <property type="project" value="UniProtKB-EC"/>
</dbReference>
<dbReference type="InterPro" id="IPR018109">
    <property type="entry name" value="Folylpolyglutamate_synth_CS"/>
</dbReference>
<evidence type="ECO:0000256" key="21">
    <source>
        <dbReference type="ARBA" id="ARBA00049161"/>
    </source>
</evidence>
<dbReference type="Gene3D" id="3.40.1190.10">
    <property type="entry name" value="Mur-like, catalytic domain"/>
    <property type="match status" value="1"/>
</dbReference>
<dbReference type="EMBL" id="FWEV01000001">
    <property type="protein sequence ID" value="SLM27355.1"/>
    <property type="molecule type" value="Genomic_DNA"/>
</dbReference>
<dbReference type="UniPathway" id="UPA00077">
    <property type="reaction ID" value="UER00157"/>
</dbReference>
<evidence type="ECO:0000256" key="18">
    <source>
        <dbReference type="ARBA" id="ARBA00047493"/>
    </source>
</evidence>
<comment type="pathway">
    <text evidence="4">Cofactor biosynthesis; tetrahydrofolylpolyglutamate biosynthesis.</text>
</comment>
<evidence type="ECO:0000256" key="20">
    <source>
        <dbReference type="ARBA" id="ARBA00049035"/>
    </source>
</evidence>
<evidence type="ECO:0000256" key="6">
    <source>
        <dbReference type="ARBA" id="ARBA00013023"/>
    </source>
</evidence>
<comment type="catalytic activity">
    <reaction evidence="21">
        <text>7,8-dihydropteroate + L-glutamate + ATP = 7,8-dihydrofolate + ADP + phosphate + H(+)</text>
        <dbReference type="Rhea" id="RHEA:23584"/>
        <dbReference type="ChEBI" id="CHEBI:15378"/>
        <dbReference type="ChEBI" id="CHEBI:17839"/>
        <dbReference type="ChEBI" id="CHEBI:29985"/>
        <dbReference type="ChEBI" id="CHEBI:30616"/>
        <dbReference type="ChEBI" id="CHEBI:43474"/>
        <dbReference type="ChEBI" id="CHEBI:57451"/>
        <dbReference type="ChEBI" id="CHEBI:456216"/>
        <dbReference type="EC" id="6.3.2.12"/>
    </reaction>
</comment>
<dbReference type="PANTHER" id="PTHR11136:SF0">
    <property type="entry name" value="DIHYDROFOLATE SYNTHETASE-RELATED"/>
    <property type="match status" value="1"/>
</dbReference>
<comment type="catalytic activity">
    <reaction evidence="18">
        <text>(6S)-5,6,7,8-tetrahydrofolyl-(gamma-L-Glu)(n) + L-glutamate + ATP = (6S)-5,6,7,8-tetrahydrofolyl-(gamma-L-Glu)(n+1) + ADP + phosphate + H(+)</text>
        <dbReference type="Rhea" id="RHEA:10580"/>
        <dbReference type="Rhea" id="RHEA-COMP:14738"/>
        <dbReference type="Rhea" id="RHEA-COMP:14740"/>
        <dbReference type="ChEBI" id="CHEBI:15378"/>
        <dbReference type="ChEBI" id="CHEBI:29985"/>
        <dbReference type="ChEBI" id="CHEBI:30616"/>
        <dbReference type="ChEBI" id="CHEBI:43474"/>
        <dbReference type="ChEBI" id="CHEBI:141005"/>
        <dbReference type="ChEBI" id="CHEBI:456216"/>
        <dbReference type="EC" id="6.3.2.17"/>
    </reaction>
</comment>
<evidence type="ECO:0000256" key="5">
    <source>
        <dbReference type="ARBA" id="ARBA00008276"/>
    </source>
</evidence>
<dbReference type="Pfam" id="PF08245">
    <property type="entry name" value="Mur_ligase_M"/>
    <property type="match status" value="1"/>
</dbReference>
<evidence type="ECO:0000256" key="11">
    <source>
        <dbReference type="ARBA" id="ARBA00022741"/>
    </source>
</evidence>
<evidence type="ECO:0000256" key="2">
    <source>
        <dbReference type="ARBA" id="ARBA00002714"/>
    </source>
</evidence>
<feature type="domain" description="Mur ligase central" evidence="23">
    <location>
        <begin position="49"/>
        <end position="293"/>
    </location>
</feature>
<keyword evidence="11" id="KW-0547">Nucleotide-binding</keyword>
<evidence type="ECO:0000256" key="4">
    <source>
        <dbReference type="ARBA" id="ARBA00005150"/>
    </source>
</evidence>
<dbReference type="PANTHER" id="PTHR11136">
    <property type="entry name" value="FOLYLPOLYGLUTAMATE SYNTHASE-RELATED"/>
    <property type="match status" value="1"/>
</dbReference>
<dbReference type="EC" id="6.3.2.17" evidence="7"/>
<keyword evidence="25" id="KW-1185">Reference proteome</keyword>
<dbReference type="GO" id="GO:0046654">
    <property type="term" value="P:tetrahydrofolate biosynthetic process"/>
    <property type="evidence" value="ECO:0007669"/>
    <property type="project" value="UniProtKB-UniPathway"/>
</dbReference>
<dbReference type="OrthoDB" id="9809356at2"/>
<dbReference type="PROSITE" id="PS01011">
    <property type="entry name" value="FOLYLPOLYGLU_SYNT_1"/>
    <property type="match status" value="1"/>
</dbReference>
<evidence type="ECO:0000256" key="14">
    <source>
        <dbReference type="ARBA" id="ARBA00022909"/>
    </source>
</evidence>
<gene>
    <name evidence="24" type="primary">folC</name>
    <name evidence="24" type="ORF">MTBBW1_10014</name>
</gene>
<evidence type="ECO:0000256" key="17">
    <source>
        <dbReference type="ARBA" id="ARBA00032510"/>
    </source>
</evidence>
<evidence type="ECO:0000313" key="25">
    <source>
        <dbReference type="Proteomes" id="UP000191931"/>
    </source>
</evidence>
<dbReference type="GO" id="GO:0008841">
    <property type="term" value="F:dihydrofolate synthase activity"/>
    <property type="evidence" value="ECO:0007669"/>
    <property type="project" value="UniProtKB-EC"/>
</dbReference>
<comment type="pathway">
    <text evidence="3">Cofactor biosynthesis; tetrahydrofolate biosynthesis; 7,8-dihydrofolate from 2-amino-4-hydroxy-6-hydroxymethyl-7,8-dihydropteridine diphosphate and 4-aminobenzoate: step 2/2.</text>
</comment>
<comment type="catalytic activity">
    <reaction evidence="20">
        <text>(6R)-5,10-methylenetetrahydrofolyl-(gamma-L-Glu)(n) + L-glutamate + ATP = (6R)-5,10-methylenetetrahydrofolyl-(gamma-L-Glu)(n+1) + ADP + phosphate + H(+)</text>
        <dbReference type="Rhea" id="RHEA:51912"/>
        <dbReference type="Rhea" id="RHEA-COMP:13257"/>
        <dbReference type="Rhea" id="RHEA-COMP:13258"/>
        <dbReference type="ChEBI" id="CHEBI:15378"/>
        <dbReference type="ChEBI" id="CHEBI:29985"/>
        <dbReference type="ChEBI" id="CHEBI:30616"/>
        <dbReference type="ChEBI" id="CHEBI:43474"/>
        <dbReference type="ChEBI" id="CHEBI:136572"/>
        <dbReference type="ChEBI" id="CHEBI:456216"/>
        <dbReference type="EC" id="6.3.2.17"/>
    </reaction>
</comment>
<accession>A0A1W1H4P3</accession>
<evidence type="ECO:0000256" key="1">
    <source>
        <dbReference type="ARBA" id="ARBA00001946"/>
    </source>
</evidence>
<dbReference type="PROSITE" id="PS01012">
    <property type="entry name" value="FOLYLPOLYGLU_SYNT_2"/>
    <property type="match status" value="1"/>
</dbReference>
<evidence type="ECO:0000256" key="15">
    <source>
        <dbReference type="ARBA" id="ARBA00030048"/>
    </source>
</evidence>
<evidence type="ECO:0000256" key="3">
    <source>
        <dbReference type="ARBA" id="ARBA00004799"/>
    </source>
</evidence>
<dbReference type="SUPFAM" id="SSF53244">
    <property type="entry name" value="MurD-like peptide ligases, peptide-binding domain"/>
    <property type="match status" value="1"/>
</dbReference>
<dbReference type="InterPro" id="IPR036565">
    <property type="entry name" value="Mur-like_cat_sf"/>
</dbReference>
<dbReference type="InterPro" id="IPR013221">
    <property type="entry name" value="Mur_ligase_cen"/>
</dbReference>
<organism evidence="24 25">
    <name type="scientific">Desulfamplus magnetovallimortis</name>
    <dbReference type="NCBI Taxonomy" id="1246637"/>
    <lineage>
        <taxon>Bacteria</taxon>
        <taxon>Pseudomonadati</taxon>
        <taxon>Thermodesulfobacteriota</taxon>
        <taxon>Desulfobacteria</taxon>
        <taxon>Desulfobacterales</taxon>
        <taxon>Desulfobacteraceae</taxon>
        <taxon>Desulfamplus</taxon>
    </lineage>
</organism>
<dbReference type="Gene3D" id="3.90.190.20">
    <property type="entry name" value="Mur ligase, C-terminal domain"/>
    <property type="match status" value="1"/>
</dbReference>
<dbReference type="STRING" id="1246637.MTBBW1_10014"/>
<dbReference type="InterPro" id="IPR001645">
    <property type="entry name" value="Folylpolyglutamate_synth"/>
</dbReference>
<name>A0A1W1H4P3_9BACT</name>
<evidence type="ECO:0000259" key="23">
    <source>
        <dbReference type="Pfam" id="PF08245"/>
    </source>
</evidence>
<evidence type="ECO:0000256" key="9">
    <source>
        <dbReference type="ARBA" id="ARBA00022598"/>
    </source>
</evidence>
<dbReference type="GO" id="GO:0046872">
    <property type="term" value="F:metal ion binding"/>
    <property type="evidence" value="ECO:0007669"/>
    <property type="project" value="UniProtKB-KW"/>
</dbReference>
<keyword evidence="10" id="KW-0479">Metal-binding</keyword>
<evidence type="ECO:0000256" key="8">
    <source>
        <dbReference type="ARBA" id="ARBA00019357"/>
    </source>
</evidence>
<evidence type="ECO:0000256" key="12">
    <source>
        <dbReference type="ARBA" id="ARBA00022840"/>
    </source>
</evidence>
<dbReference type="GO" id="GO:0046656">
    <property type="term" value="P:folic acid biosynthetic process"/>
    <property type="evidence" value="ECO:0007669"/>
    <property type="project" value="UniProtKB-KW"/>
</dbReference>
<dbReference type="EC" id="6.3.2.12" evidence="6"/>
<dbReference type="NCBIfam" id="TIGR01499">
    <property type="entry name" value="folC"/>
    <property type="match status" value="1"/>
</dbReference>
<sequence>MNKSPLSYKECLTEMFALGRFGIKLELDTVKAILKKLGSPEEKIKTIHIAGTNGKGSIASYISSILIHSGFDTGLYTSPHLVKFNERFTINKTMISDDDVVESYLAVKTADIGERKATFFEITTAMAFYIFAKKNVEWAVIETGMGGRLDATNIINPEIAIISNISIEHTEYLGDTIEKIAAEKAGIIKPAVPVITGVSEEPALSVIRNSAKTNSAPFYRLGRDFSVTLTNLPLPDTNTQLSDLPDLSCSDSKSAPNISRFNYKGINANWENLKLTLPGLHQVDNASLALAACELLIKKQKSIRYPESNTSSDSLLQSRKITEGSIRKGLLTTSWPGRLEYILKNPTVIIDGAHNLQAAENLGHYLKTKKLNSSQSTKSHQQEKVAEPKYIMILGILDDKPYKAMLKHLLPVADSVIFTKAQINRSLEPETLKEFAKTISNAHMEIIRDVGSAVAHALKTADTSDTICIAGSLYVAGEARDKIDKDFRHPLNTS</sequence>
<reference evidence="24 25" key="1">
    <citation type="submission" date="2017-03" db="EMBL/GenBank/DDBJ databases">
        <authorList>
            <person name="Afonso C.L."/>
            <person name="Miller P.J."/>
            <person name="Scott M.A."/>
            <person name="Spackman E."/>
            <person name="Goraichik I."/>
            <person name="Dimitrov K.M."/>
            <person name="Suarez D.L."/>
            <person name="Swayne D.E."/>
        </authorList>
    </citation>
    <scope>NUCLEOTIDE SEQUENCE [LARGE SCALE GENOMIC DNA]</scope>
    <source>
        <strain evidence="24">PRJEB14757</strain>
    </source>
</reference>
<keyword evidence="9 24" id="KW-0436">Ligase</keyword>
<dbReference type="GO" id="GO:0005524">
    <property type="term" value="F:ATP binding"/>
    <property type="evidence" value="ECO:0007669"/>
    <property type="project" value="UniProtKB-KW"/>
</dbReference>
<dbReference type="InterPro" id="IPR036615">
    <property type="entry name" value="Mur_ligase_C_dom_sf"/>
</dbReference>
<keyword evidence="12" id="KW-0067">ATP-binding</keyword>
<evidence type="ECO:0000256" key="16">
    <source>
        <dbReference type="ARBA" id="ARBA00030592"/>
    </source>
</evidence>
<evidence type="ECO:0000256" key="13">
    <source>
        <dbReference type="ARBA" id="ARBA00022842"/>
    </source>
</evidence>
<dbReference type="Pfam" id="PF02875">
    <property type="entry name" value="Mur_ligase_C"/>
    <property type="match status" value="1"/>
</dbReference>
<comment type="similarity">
    <text evidence="5">Belongs to the folylpolyglutamate synthase family.</text>
</comment>
<evidence type="ECO:0000313" key="24">
    <source>
        <dbReference type="EMBL" id="SLM27355.1"/>
    </source>
</evidence>
<dbReference type="FunFam" id="3.40.1190.10:FF:000011">
    <property type="entry name" value="Folylpolyglutamate synthase/dihydrofolate synthase"/>
    <property type="match status" value="1"/>
</dbReference>
<evidence type="ECO:0000256" key="7">
    <source>
        <dbReference type="ARBA" id="ARBA00013025"/>
    </source>
</evidence>
<comment type="cofactor">
    <cofactor evidence="1">
        <name>Mg(2+)</name>
        <dbReference type="ChEBI" id="CHEBI:18420"/>
    </cofactor>
</comment>
<dbReference type="SUPFAM" id="SSF53623">
    <property type="entry name" value="MurD-like peptide ligases, catalytic domain"/>
    <property type="match status" value="1"/>
</dbReference>
<keyword evidence="13" id="KW-0460">Magnesium</keyword>
<comment type="function">
    <text evidence="2">Functions in two distinct reactions of the de novo folate biosynthetic pathway. Catalyzes the addition of a glutamate residue to dihydropteroate (7,8-dihydropteroate or H2Pte) to form dihydrofolate (7,8-dihydrofolate monoglutamate or H2Pte-Glu). Also catalyzes successive additions of L-glutamate to tetrahydrofolate or 10-formyltetrahydrofolate or 5,10-methylenetetrahydrofolate, leading to folylpolyglutamate derivatives.</text>
</comment>
<comment type="catalytic activity">
    <reaction evidence="19">
        <text>10-formyltetrahydrofolyl-(gamma-L-Glu)(n) + L-glutamate + ATP = 10-formyltetrahydrofolyl-(gamma-L-Glu)(n+1) + ADP + phosphate + H(+)</text>
        <dbReference type="Rhea" id="RHEA:51904"/>
        <dbReference type="Rhea" id="RHEA-COMP:13088"/>
        <dbReference type="Rhea" id="RHEA-COMP:14300"/>
        <dbReference type="ChEBI" id="CHEBI:15378"/>
        <dbReference type="ChEBI" id="CHEBI:29985"/>
        <dbReference type="ChEBI" id="CHEBI:30616"/>
        <dbReference type="ChEBI" id="CHEBI:43474"/>
        <dbReference type="ChEBI" id="CHEBI:134413"/>
        <dbReference type="ChEBI" id="CHEBI:456216"/>
        <dbReference type="EC" id="6.3.2.17"/>
    </reaction>
</comment>
<dbReference type="AlphaFoldDB" id="A0A1W1H4P3"/>
<dbReference type="InterPro" id="IPR004101">
    <property type="entry name" value="Mur_ligase_C"/>
</dbReference>
<feature type="domain" description="Mur ligase C-terminal" evidence="22">
    <location>
        <begin position="337"/>
        <end position="472"/>
    </location>
</feature>
<evidence type="ECO:0000259" key="22">
    <source>
        <dbReference type="Pfam" id="PF02875"/>
    </source>
</evidence>
<dbReference type="Proteomes" id="UP000191931">
    <property type="component" value="Unassembled WGS sequence"/>
</dbReference>
<protein>
    <recommendedName>
        <fullName evidence="8">Dihydrofolate synthase/folylpolyglutamate synthase</fullName>
        <ecNumber evidence="6">6.3.2.12</ecNumber>
        <ecNumber evidence="7">6.3.2.17</ecNumber>
    </recommendedName>
    <alternativeName>
        <fullName evidence="17">Folylpoly-gamma-glutamate synthetase-dihydrofolate synthetase</fullName>
    </alternativeName>
    <alternativeName>
        <fullName evidence="15">Folylpolyglutamate synthetase</fullName>
    </alternativeName>
    <alternativeName>
        <fullName evidence="16">Tetrahydrofolylpolyglutamate synthase</fullName>
    </alternativeName>
</protein>
<evidence type="ECO:0000256" key="19">
    <source>
        <dbReference type="ARBA" id="ARBA00047808"/>
    </source>
</evidence>
<proteinExistence type="inferred from homology"/>
<keyword evidence="14" id="KW-0289">Folate biosynthesis</keyword>
<evidence type="ECO:0000256" key="10">
    <source>
        <dbReference type="ARBA" id="ARBA00022723"/>
    </source>
</evidence>